<comment type="caution">
    <text evidence="1">The sequence shown here is derived from an EMBL/GenBank/DDBJ whole genome shotgun (WGS) entry which is preliminary data.</text>
</comment>
<reference evidence="1" key="2">
    <citation type="journal article" date="2021" name="Microbiome">
        <title>Successional dynamics and alternative stable states in a saline activated sludge microbial community over 9 years.</title>
        <authorList>
            <person name="Wang Y."/>
            <person name="Ye J."/>
            <person name="Ju F."/>
            <person name="Liu L."/>
            <person name="Boyd J.A."/>
            <person name="Deng Y."/>
            <person name="Parks D.H."/>
            <person name="Jiang X."/>
            <person name="Yin X."/>
            <person name="Woodcroft B.J."/>
            <person name="Tyson G.W."/>
            <person name="Hugenholtz P."/>
            <person name="Polz M.F."/>
            <person name="Zhang T."/>
        </authorList>
    </citation>
    <scope>NUCLEOTIDE SEQUENCE</scope>
    <source>
        <strain evidence="1">HKST-UBA09</strain>
    </source>
</reference>
<proteinExistence type="predicted"/>
<evidence type="ECO:0000313" key="1">
    <source>
        <dbReference type="EMBL" id="MCA9387382.1"/>
    </source>
</evidence>
<name>A0A955LBU0_9BACT</name>
<protein>
    <submittedName>
        <fullName evidence="1">Uncharacterized protein</fullName>
    </submittedName>
</protein>
<dbReference type="AlphaFoldDB" id="A0A955LBU0"/>
<sequence>MNIENLQPENTYNCHRILLDLGSESPPENLLQPPEPIELEYHPKTPYILVRATAFQWIDQIRSELTRLDIEVSEEIKIPQFETFLRHLYPVNPSNENSYLWLHLSRTFLGKELANLGYVFILDKSHLNNYNEISDAKRKIRSYLGITPFRLFYQNRVIDTDLHHIHAPDEGNIEYEYSLLKSYLSVISNNE</sequence>
<organism evidence="1 2">
    <name type="scientific">Candidatus Dojkabacteria bacterium</name>
    <dbReference type="NCBI Taxonomy" id="2099670"/>
    <lineage>
        <taxon>Bacteria</taxon>
        <taxon>Candidatus Dojkabacteria</taxon>
    </lineage>
</organism>
<accession>A0A955LBU0</accession>
<dbReference type="Proteomes" id="UP000714915">
    <property type="component" value="Unassembled WGS sequence"/>
</dbReference>
<dbReference type="EMBL" id="JAGQLF010000108">
    <property type="protein sequence ID" value="MCA9387382.1"/>
    <property type="molecule type" value="Genomic_DNA"/>
</dbReference>
<evidence type="ECO:0000313" key="2">
    <source>
        <dbReference type="Proteomes" id="UP000714915"/>
    </source>
</evidence>
<reference evidence="1" key="1">
    <citation type="submission" date="2020-04" db="EMBL/GenBank/DDBJ databases">
        <authorList>
            <person name="Zhang T."/>
        </authorList>
    </citation>
    <scope>NUCLEOTIDE SEQUENCE</scope>
    <source>
        <strain evidence="1">HKST-UBA09</strain>
    </source>
</reference>
<gene>
    <name evidence="1" type="ORF">KC669_05105</name>
</gene>